<evidence type="ECO:0008006" key="2">
    <source>
        <dbReference type="Google" id="ProtNLM"/>
    </source>
</evidence>
<proteinExistence type="predicted"/>
<reference evidence="1" key="1">
    <citation type="submission" date="2007-05" db="EMBL/GenBank/DDBJ databases">
        <title>Complete sequence of Pseudomonas putida F1.</title>
        <authorList>
            <consortium name="US DOE Joint Genome Institute"/>
            <person name="Copeland A."/>
            <person name="Lucas S."/>
            <person name="Lapidus A."/>
            <person name="Barry K."/>
            <person name="Detter J.C."/>
            <person name="Glavina del Rio T."/>
            <person name="Hammon N."/>
            <person name="Israni S."/>
            <person name="Dalin E."/>
            <person name="Tice H."/>
            <person name="Pitluck S."/>
            <person name="Chain P."/>
            <person name="Malfatti S."/>
            <person name="Shin M."/>
            <person name="Vergez L."/>
            <person name="Schmutz J."/>
            <person name="Larimer F."/>
            <person name="Land M."/>
            <person name="Hauser L."/>
            <person name="Kyrpides N."/>
            <person name="Lykidis A."/>
            <person name="Parales R."/>
            <person name="Richardson P."/>
        </authorList>
    </citation>
    <scope>NUCLEOTIDE SEQUENCE [LARGE SCALE GENOMIC DNA]</scope>
    <source>
        <strain evidence="1">F1</strain>
    </source>
</reference>
<dbReference type="KEGG" id="ppf:Pput_3358"/>
<protein>
    <recommendedName>
        <fullName evidence="2">Apea-like HEPN domain-containing protein</fullName>
    </recommendedName>
</protein>
<dbReference type="HOGENOM" id="CLU_966009_0_0_6"/>
<accession>A5W5S4</accession>
<dbReference type="AlphaFoldDB" id="A5W5S4"/>
<gene>
    <name evidence="1" type="ordered locus">Pput_3358</name>
</gene>
<organism evidence="1">
    <name type="scientific">Pseudomonas putida (strain ATCC 700007 / DSM 6899 / JCM 31910 / BCRC 17059 / LMG 24140 / F1)</name>
    <dbReference type="NCBI Taxonomy" id="351746"/>
    <lineage>
        <taxon>Bacteria</taxon>
        <taxon>Pseudomonadati</taxon>
        <taxon>Pseudomonadota</taxon>
        <taxon>Gammaproteobacteria</taxon>
        <taxon>Pseudomonadales</taxon>
        <taxon>Pseudomonadaceae</taxon>
        <taxon>Pseudomonas</taxon>
    </lineage>
</organism>
<dbReference type="EMBL" id="CP000712">
    <property type="protein sequence ID" value="ABQ79484.1"/>
    <property type="molecule type" value="Genomic_DNA"/>
</dbReference>
<name>A5W5S4_PSEP1</name>
<sequence>MTPSFEDILNLYRARAAMMPIGGGNIPVNEMQLISPVQQGIVQLEDLDCSQLLDGLTECLNSTVFPSFGTIGSLDIHHFWGWCGQLVVSHDSNLIDNYNVRHILMDAIAGANAGIGNINIDGLYHFDKLLLSRSQRTFSYITFPLLEATLRLANSSHTNPDGTVSAQFRKVSGRLYQIGDFCSSIKDLLNHYYQNIDPRKQALLDKCFSSAIITANACPFDHLYKMRNSLLHGNDSCGSVGSIILTISLVILLIHFESDFSRMQASSRWVTKSFRDSSQRPQWSLYPL</sequence>
<evidence type="ECO:0000313" key="1">
    <source>
        <dbReference type="EMBL" id="ABQ79484.1"/>
    </source>
</evidence>